<keyword evidence="4" id="KW-1185">Reference proteome</keyword>
<evidence type="ECO:0000256" key="1">
    <source>
        <dbReference type="SAM" id="Phobius"/>
    </source>
</evidence>
<dbReference type="GO" id="GO:0016747">
    <property type="term" value="F:acyltransferase activity, transferring groups other than amino-acyl groups"/>
    <property type="evidence" value="ECO:0007669"/>
    <property type="project" value="InterPro"/>
</dbReference>
<dbReference type="AlphaFoldDB" id="A0A840MJM8"/>
<gene>
    <name evidence="3" type="ORF">HNQ59_000289</name>
</gene>
<feature type="transmembrane region" description="Helical" evidence="1">
    <location>
        <begin position="45"/>
        <end position="64"/>
    </location>
</feature>
<feature type="transmembrane region" description="Helical" evidence="1">
    <location>
        <begin position="165"/>
        <end position="183"/>
    </location>
</feature>
<feature type="transmembrane region" description="Helical" evidence="1">
    <location>
        <begin position="246"/>
        <end position="267"/>
    </location>
</feature>
<evidence type="ECO:0000313" key="4">
    <source>
        <dbReference type="Proteomes" id="UP000575898"/>
    </source>
</evidence>
<keyword evidence="1" id="KW-0812">Transmembrane</keyword>
<proteinExistence type="predicted"/>
<protein>
    <submittedName>
        <fullName evidence="3">Peptidoglycan/LPS O-acetylase OafA/YrhL</fullName>
    </submittedName>
</protein>
<keyword evidence="1" id="KW-1133">Transmembrane helix</keyword>
<feature type="transmembrane region" description="Helical" evidence="1">
    <location>
        <begin position="21"/>
        <end position="39"/>
    </location>
</feature>
<dbReference type="Pfam" id="PF01757">
    <property type="entry name" value="Acyl_transf_3"/>
    <property type="match status" value="1"/>
</dbReference>
<dbReference type="GO" id="GO:0000271">
    <property type="term" value="P:polysaccharide biosynthetic process"/>
    <property type="evidence" value="ECO:0007669"/>
    <property type="project" value="TreeGrafter"/>
</dbReference>
<keyword evidence="1" id="KW-0472">Membrane</keyword>
<dbReference type="InterPro" id="IPR002656">
    <property type="entry name" value="Acyl_transf_3_dom"/>
</dbReference>
<evidence type="ECO:0000259" key="2">
    <source>
        <dbReference type="Pfam" id="PF01757"/>
    </source>
</evidence>
<name>A0A840MJM8_9PROT</name>
<dbReference type="PANTHER" id="PTHR23028">
    <property type="entry name" value="ACETYLTRANSFERASE"/>
    <property type="match status" value="1"/>
</dbReference>
<dbReference type="EMBL" id="JACHHY010000002">
    <property type="protein sequence ID" value="MBB5017027.1"/>
    <property type="molecule type" value="Genomic_DNA"/>
</dbReference>
<dbReference type="Proteomes" id="UP000575898">
    <property type="component" value="Unassembled WGS sequence"/>
</dbReference>
<evidence type="ECO:0000313" key="3">
    <source>
        <dbReference type="EMBL" id="MBB5017027.1"/>
    </source>
</evidence>
<comment type="caution">
    <text evidence="3">The sequence shown here is derived from an EMBL/GenBank/DDBJ whole genome shotgun (WGS) entry which is preliminary data.</text>
</comment>
<feature type="domain" description="Acyltransferase 3" evidence="2">
    <location>
        <begin position="16"/>
        <end position="322"/>
    </location>
</feature>
<feature type="transmembrane region" description="Helical" evidence="1">
    <location>
        <begin position="223"/>
        <end position="240"/>
    </location>
</feature>
<organism evidence="3 4">
    <name type="scientific">Chitinivorax tropicus</name>
    <dbReference type="NCBI Taxonomy" id="714531"/>
    <lineage>
        <taxon>Bacteria</taxon>
        <taxon>Pseudomonadati</taxon>
        <taxon>Pseudomonadota</taxon>
        <taxon>Betaproteobacteria</taxon>
        <taxon>Chitinivorax</taxon>
    </lineage>
</organism>
<feature type="transmembrane region" description="Helical" evidence="1">
    <location>
        <begin position="134"/>
        <end position="153"/>
    </location>
</feature>
<accession>A0A840MJM8</accession>
<dbReference type="RefSeq" id="WP_184034201.1">
    <property type="nucleotide sequence ID" value="NZ_JACHHY010000002.1"/>
</dbReference>
<dbReference type="PANTHER" id="PTHR23028:SF53">
    <property type="entry name" value="ACYL_TRANSF_3 DOMAIN-CONTAINING PROTEIN"/>
    <property type="match status" value="1"/>
</dbReference>
<feature type="transmembrane region" description="Helical" evidence="1">
    <location>
        <begin position="76"/>
        <end position="98"/>
    </location>
</feature>
<dbReference type="GO" id="GO:0016020">
    <property type="term" value="C:membrane"/>
    <property type="evidence" value="ECO:0007669"/>
    <property type="project" value="TreeGrafter"/>
</dbReference>
<reference evidence="3 4" key="1">
    <citation type="submission" date="2020-08" db="EMBL/GenBank/DDBJ databases">
        <title>Genomic Encyclopedia of Type Strains, Phase IV (KMG-IV): sequencing the most valuable type-strain genomes for metagenomic binning, comparative biology and taxonomic classification.</title>
        <authorList>
            <person name="Goeker M."/>
        </authorList>
    </citation>
    <scope>NUCLEOTIDE SEQUENCE [LARGE SCALE GENOMIC DNA]</scope>
    <source>
        <strain evidence="3 4">DSM 27165</strain>
    </source>
</reference>
<dbReference type="InterPro" id="IPR050879">
    <property type="entry name" value="Acyltransferase_3"/>
</dbReference>
<sequence length="350" mass="39182">MTNLQHLADGKTEHVGYLDGWRGLAICALLVGHFFPVPGLNFGTIGVNLFFVLSGLLMGGLLFEKQEPIARFYRRRIARIVPAHLSFILIITLCWFVFDQPISIREFAAAILFLNNYIHPDASTGTGLMPFGHIWSLSVEEHSYIVLSLIAVICRRHLFSQGRGVAVLFAASVACTLVYQWWAPPKLAFTQWLQTETAAYGLLGAALWVAAGRPMPTGLTWRWAAPALLLAGIVLHWWSWPLAVQRILGTGCFIASICMLTVTRGWFAAMLSWVPLRQLGLWSYSLYLWQQPFYLWSHQPHGPSPVLALLLGLVCGLASYYLVERPTRAYLNAHWGAHQAATKLALDRRT</sequence>
<feature type="transmembrane region" description="Helical" evidence="1">
    <location>
        <begin position="302"/>
        <end position="323"/>
    </location>
</feature>